<comment type="caution">
    <text evidence="1">The sequence shown here is derived from an EMBL/GenBank/DDBJ whole genome shotgun (WGS) entry which is preliminary data.</text>
</comment>
<dbReference type="Proteomes" id="UP001163321">
    <property type="component" value="Chromosome 9"/>
</dbReference>
<sequence>MLPFLNNLQASPRHSTPPIMPDSYMLFGSVLAMLATAVLFLRDAKPKQDKFTQEMLRIGQQMKLYKEAANPAVRTGTNVPSSCPSVQDEHRACFPGGRLTILFGSQTGTAEGFANVLKHEGRHAGFQADVLDLEMYDAATKLHDERLVICVLATYGDGDPTDNAVAFVKFLNDRDRVLGERALATVRYTVFGLGNKQYEHYNAVGRAVDALLAKHGAQRVFPYGEGDDDACLHEDFDDWKAGLWPALQKAFVRTHDTRMGATVAAAPAYEYELVAIQASDVATRTPAAHEIKMKASTKHFFTATSAKVVVNKELRRSRDDGSTRHIELELRGTDVTYETADTLAVLPENDPTLVDRLARFMHYSLDQWVVLQAVNNTQLVEVPFPSPCTIRDILTRYLAITSAPRKGALTHLATCASDPVERATLTRLASKNGRDEYQAWILDAERSFVDVLAHFRSVHVSVQALLHLVPFLQPRYYTISSSRLVTPQRVHATVRVIARTKHDGRVFQGVCSNYLGRLQPLTALTKDKQDKTTRPWPRARIFVRASTFRLPKDPRTPIILIGPGTGIAPMRAFLHERARLHDDGVDVGPSILYFGCRHRDDDFLYQDELEAFHASGVLTQLHVAFSRDMDDRVYVQDLLQQHAAVTWDLVHTQHASIYVCGGTSMGNDVHKVLQDIVASCGRMTTDEAHATLTKLRDEQRYVQELWA</sequence>
<evidence type="ECO:0000313" key="2">
    <source>
        <dbReference type="Proteomes" id="UP001163321"/>
    </source>
</evidence>
<organism evidence="1 2">
    <name type="scientific">Peronosclerospora sorghi</name>
    <dbReference type="NCBI Taxonomy" id="230839"/>
    <lineage>
        <taxon>Eukaryota</taxon>
        <taxon>Sar</taxon>
        <taxon>Stramenopiles</taxon>
        <taxon>Oomycota</taxon>
        <taxon>Peronosporomycetes</taxon>
        <taxon>Peronosporales</taxon>
        <taxon>Peronosporaceae</taxon>
        <taxon>Peronosclerospora</taxon>
    </lineage>
</organism>
<gene>
    <name evidence="1" type="ORF">PsorP6_014250</name>
</gene>
<proteinExistence type="predicted"/>
<evidence type="ECO:0000313" key="1">
    <source>
        <dbReference type="EMBL" id="KAI9906109.1"/>
    </source>
</evidence>
<reference evidence="1 2" key="1">
    <citation type="journal article" date="2022" name="bioRxiv">
        <title>The genome of the oomycete Peronosclerospora sorghi, a cosmopolitan pathogen of maize and sorghum, is inflated with dispersed pseudogenes.</title>
        <authorList>
            <person name="Fletcher K."/>
            <person name="Martin F."/>
            <person name="Isakeit T."/>
            <person name="Cavanaugh K."/>
            <person name="Magill C."/>
            <person name="Michelmore R."/>
        </authorList>
    </citation>
    <scope>NUCLEOTIDE SEQUENCE [LARGE SCALE GENOMIC DNA]</scope>
    <source>
        <strain evidence="1">P6</strain>
    </source>
</reference>
<accession>A0ACC0VJM0</accession>
<protein>
    <submittedName>
        <fullName evidence="1">Uncharacterized protein</fullName>
    </submittedName>
</protein>
<name>A0ACC0VJM0_9STRA</name>
<keyword evidence="2" id="KW-1185">Reference proteome</keyword>
<dbReference type="EMBL" id="CM047588">
    <property type="protein sequence ID" value="KAI9906109.1"/>
    <property type="molecule type" value="Genomic_DNA"/>
</dbReference>